<name>A0AAV7JCM3_9METZ</name>
<comment type="caution">
    <text evidence="1">The sequence shown here is derived from an EMBL/GenBank/DDBJ whole genome shotgun (WGS) entry which is preliminary data.</text>
</comment>
<dbReference type="EMBL" id="JAKMXF010000354">
    <property type="protein sequence ID" value="KAI6646465.1"/>
    <property type="molecule type" value="Genomic_DNA"/>
</dbReference>
<accession>A0AAV7JCM3</accession>
<dbReference type="AlphaFoldDB" id="A0AAV7JCM3"/>
<dbReference type="Proteomes" id="UP001165289">
    <property type="component" value="Unassembled WGS sequence"/>
</dbReference>
<reference evidence="1 2" key="1">
    <citation type="journal article" date="2023" name="BMC Biol.">
        <title>The compact genome of the sponge Oopsacas minuta (Hexactinellida) is lacking key metazoan core genes.</title>
        <authorList>
            <person name="Santini S."/>
            <person name="Schenkelaars Q."/>
            <person name="Jourda C."/>
            <person name="Duchesne M."/>
            <person name="Belahbib H."/>
            <person name="Rocher C."/>
            <person name="Selva M."/>
            <person name="Riesgo A."/>
            <person name="Vervoort M."/>
            <person name="Leys S.P."/>
            <person name="Kodjabachian L."/>
            <person name="Le Bivic A."/>
            <person name="Borchiellini C."/>
            <person name="Claverie J.M."/>
            <person name="Renard E."/>
        </authorList>
    </citation>
    <scope>NUCLEOTIDE SEQUENCE [LARGE SCALE GENOMIC DNA]</scope>
    <source>
        <strain evidence="1">SPO-2</strain>
    </source>
</reference>
<dbReference type="InterPro" id="IPR036770">
    <property type="entry name" value="Ankyrin_rpt-contain_sf"/>
</dbReference>
<dbReference type="SUPFAM" id="SSF48403">
    <property type="entry name" value="Ankyrin repeat"/>
    <property type="match status" value="1"/>
</dbReference>
<protein>
    <submittedName>
        <fullName evidence="1">Uncharacterized protein</fullName>
    </submittedName>
</protein>
<evidence type="ECO:0000313" key="2">
    <source>
        <dbReference type="Proteomes" id="UP001165289"/>
    </source>
</evidence>
<organism evidence="1 2">
    <name type="scientific">Oopsacas minuta</name>
    <dbReference type="NCBI Taxonomy" id="111878"/>
    <lineage>
        <taxon>Eukaryota</taxon>
        <taxon>Metazoa</taxon>
        <taxon>Porifera</taxon>
        <taxon>Hexactinellida</taxon>
        <taxon>Hexasterophora</taxon>
        <taxon>Lyssacinosida</taxon>
        <taxon>Leucopsacidae</taxon>
        <taxon>Oopsacas</taxon>
    </lineage>
</organism>
<proteinExistence type="predicted"/>
<dbReference type="Gene3D" id="1.25.40.20">
    <property type="entry name" value="Ankyrin repeat-containing domain"/>
    <property type="match status" value="2"/>
</dbReference>
<evidence type="ECO:0000313" key="1">
    <source>
        <dbReference type="EMBL" id="KAI6646465.1"/>
    </source>
</evidence>
<gene>
    <name evidence="1" type="ORF">LOD99_12586</name>
</gene>
<sequence length="565" mass="65378">MGHHNSKISTIKSNLQPYSHYLSLQRAVLYKRASEVRSLLSETDDINETGEKGLSLLHLAILPKPPGTFHAERYYEFLFNSDHNKLDNIRDIIAILCERGARLTQDDRMLNPIEALHYCSAGTNPCLQLIDILINFVDLYIDNSIRFSVWNLVHHRFKSVNGNYPEVAYSKWGPVDQHCHVIALFVKHGIIAHNYFTGITAPFSYLFKNCFEFVNNSNTPRIANFSDSRTSVCYCTQTENSCDCTFEHTEFMINIWQHLWNFNDPLSIAFDLPLITAIIENSTKHGYYLRTKLIIELLITSWLKVQPYQSEYTYTLLSTLLNIFIKYTKYLITKEDLMAVINFSLLSSFVNMTPDVILVNKDKNMVNKSIEVFVLLLFSMHQLLVTYYGTFSEIPYYELEVFSISLNKVFVYLPASHFYNSKISFVDVNEVCHSFDKRELSGFIARFDNDINVRNANTGRTLLQHWLLYGDIYMVQTLIESGASPFTVDSEGNSFIDQINSIIYSFRIGPARQAYEGTRDKYVILNKPYPLLTLAANVIVRKKVPFNILNRQPRIYNMLLHYLPP</sequence>
<keyword evidence="2" id="KW-1185">Reference proteome</keyword>